<name>D7D8A8_STAHD</name>
<keyword evidence="2" id="KW-1185">Reference proteome</keyword>
<dbReference type="GeneID" id="9234184"/>
<sequence>MNIRVAVVGIDGLSPYIAKKYFTSILNKSITATLRSITPPITAPAWISLATGLNPGKTGIIDFLNTVDLNRRMLKPVTSNVYKGLAVWDYASLAGYKVCIIDYPMLYPPYSVNGVMLSGFLSPKWLSYPESLASKMEIRVGPHWEHIYFSIDRKYNDVIIFLEELLKSFEKKIKWSLYLLDKGDWDLFIDVISHTDWLFHRCWHILDPNHKTALKIKELYEEAINAEAKRLIDYFFNMLTLYVAEVNAHALNTVIVSDHGFGPLDYIVNTAKLLKLLRLTKFKLLNPFIKPHGFINRAKWFLTPKAFEKTPFELNIKPYDVIDYENSVIYTLPHDELIMALYINKKYYKERSKLLAYIENKIKELIGIPASLIDLHRLYKGPIKHSLPDALVVIQNYSAYFEFKPYSNYLLRRSCMRRYTGIHRINGVFIASGTNFRRTSNQKPFSIEINLLDVAPLVLSLLGIPIPKYIDGTLRNEFLHGELPRLNTKNIIKLRKHFIISLMKLKGLLHTSYE</sequence>
<accession>D7D8A8</accession>
<dbReference type="Gene3D" id="3.40.720.10">
    <property type="entry name" value="Alkaline Phosphatase, subunit A"/>
    <property type="match status" value="2"/>
</dbReference>
<gene>
    <name evidence="1" type="ordered locus">Shell_0895</name>
</gene>
<organism evidence="1 2">
    <name type="scientific">Staphylothermus hellenicus (strain DSM 12710 / JCM 10830 / BK20S6-10-b1 / P8)</name>
    <dbReference type="NCBI Taxonomy" id="591019"/>
    <lineage>
        <taxon>Archaea</taxon>
        <taxon>Thermoproteota</taxon>
        <taxon>Thermoprotei</taxon>
        <taxon>Desulfurococcales</taxon>
        <taxon>Desulfurococcaceae</taxon>
        <taxon>Staphylothermus</taxon>
    </lineage>
</organism>
<reference evidence="2" key="1">
    <citation type="submission" date="2010-05" db="EMBL/GenBank/DDBJ databases">
        <title>Complete sequence of Staphylothermus hellenicus DSM 12710.</title>
        <authorList>
            <consortium name="US DOE Joint Genome Institute"/>
            <person name="Lucas S."/>
            <person name="Copeland A."/>
            <person name="Lapidus A."/>
            <person name="Cheng J.-F."/>
            <person name="Bruce D."/>
            <person name="Goodwin L."/>
            <person name="Pitluck S."/>
            <person name="Davenport K."/>
            <person name="Detter J.C."/>
            <person name="Han C."/>
            <person name="Tapia R."/>
            <person name="Larimer F."/>
            <person name="Land M."/>
            <person name="Hauser L."/>
            <person name="Kyrpides N."/>
            <person name="Mikhailova N."/>
            <person name="Anderson I.J."/>
            <person name="Woyke T."/>
        </authorList>
    </citation>
    <scope>NUCLEOTIDE SEQUENCE [LARGE SCALE GENOMIC DNA]</scope>
    <source>
        <strain evidence="2">DSM 12710 / JCM 10830 / BK20S6-10-b1 / P8</strain>
    </source>
</reference>
<dbReference type="Proteomes" id="UP000002573">
    <property type="component" value="Chromosome"/>
</dbReference>
<dbReference type="KEGG" id="shc:Shell_0895"/>
<dbReference type="OrthoDB" id="33550at2157"/>
<dbReference type="PANTHER" id="PTHR10151">
    <property type="entry name" value="ECTONUCLEOTIDE PYROPHOSPHATASE/PHOSPHODIESTERASE"/>
    <property type="match status" value="1"/>
</dbReference>
<dbReference type="PANTHER" id="PTHR10151:SF120">
    <property type="entry name" value="BIS(5'-ADENOSYL)-TRIPHOSPHATASE"/>
    <property type="match status" value="1"/>
</dbReference>
<dbReference type="EMBL" id="CP002051">
    <property type="protein sequence ID" value="ADI32004.1"/>
    <property type="molecule type" value="Genomic_DNA"/>
</dbReference>
<dbReference type="GO" id="GO:0016787">
    <property type="term" value="F:hydrolase activity"/>
    <property type="evidence" value="ECO:0007669"/>
    <property type="project" value="UniProtKB-ARBA"/>
</dbReference>
<dbReference type="HOGENOM" id="CLU_024306_0_0_2"/>
<evidence type="ECO:0000313" key="1">
    <source>
        <dbReference type="EMBL" id="ADI32004.1"/>
    </source>
</evidence>
<dbReference type="SUPFAM" id="SSF53649">
    <property type="entry name" value="Alkaline phosphatase-like"/>
    <property type="match status" value="1"/>
</dbReference>
<protein>
    <submittedName>
        <fullName evidence="1">Type I phosphodiesterase/nucleotide pyrophosphatase</fullName>
    </submittedName>
</protein>
<dbReference type="InterPro" id="IPR017850">
    <property type="entry name" value="Alkaline_phosphatase_core_sf"/>
</dbReference>
<proteinExistence type="predicted"/>
<dbReference type="STRING" id="591019.Shell_0895"/>
<reference evidence="1 2" key="2">
    <citation type="journal article" date="2011" name="Stand. Genomic Sci.">
        <title>Complete genome sequence of Staphylothermus hellenicus P8.</title>
        <authorList>
            <person name="Anderson I."/>
            <person name="Wirth R."/>
            <person name="Lucas S."/>
            <person name="Copeland A."/>
            <person name="Lapidus A."/>
            <person name="Cheng J.F."/>
            <person name="Goodwin L."/>
            <person name="Pitluck S."/>
            <person name="Davenport K."/>
            <person name="Detter J.C."/>
            <person name="Han C."/>
            <person name="Tapia R."/>
            <person name="Land M."/>
            <person name="Hauser L."/>
            <person name="Pati A."/>
            <person name="Mikhailova N."/>
            <person name="Woyke T."/>
            <person name="Klenk H.P."/>
            <person name="Kyrpides N."/>
            <person name="Ivanova N."/>
        </authorList>
    </citation>
    <scope>NUCLEOTIDE SEQUENCE [LARGE SCALE GENOMIC DNA]</scope>
    <source>
        <strain evidence="2">DSM 12710 / JCM 10830 / BK20S6-10-b1 / P8</strain>
    </source>
</reference>
<dbReference type="InterPro" id="IPR002591">
    <property type="entry name" value="Phosphodiest/P_Trfase"/>
</dbReference>
<dbReference type="eggNOG" id="arCOG01377">
    <property type="taxonomic scope" value="Archaea"/>
</dbReference>
<dbReference type="RefSeq" id="WP_013143202.1">
    <property type="nucleotide sequence ID" value="NC_014205.1"/>
</dbReference>
<dbReference type="Pfam" id="PF01663">
    <property type="entry name" value="Phosphodiest"/>
    <property type="match status" value="1"/>
</dbReference>
<evidence type="ECO:0000313" key="2">
    <source>
        <dbReference type="Proteomes" id="UP000002573"/>
    </source>
</evidence>
<dbReference type="AlphaFoldDB" id="D7D8A8"/>